<evidence type="ECO:0000313" key="1">
    <source>
        <dbReference type="EMBL" id="SEA04611.1"/>
    </source>
</evidence>
<accession>A0A1H3Y0K0</accession>
<name>A0A1H3Y0K0_9BACT</name>
<evidence type="ECO:0000313" key="2">
    <source>
        <dbReference type="EMBL" id="SEA34807.1"/>
    </source>
</evidence>
<dbReference type="EMBL" id="FNQY01000034">
    <property type="protein sequence ID" value="SEA61938.1"/>
    <property type="molecule type" value="Genomic_DNA"/>
</dbReference>
<keyword evidence="4" id="KW-1185">Reference proteome</keyword>
<reference evidence="1 4" key="1">
    <citation type="submission" date="2016-10" db="EMBL/GenBank/DDBJ databases">
        <authorList>
            <person name="de Groot N.N."/>
        </authorList>
    </citation>
    <scope>NUCLEOTIDE SEQUENCE [LARGE SCALE GENOMIC DNA]</scope>
    <source>
        <strain evidence="1 4">Vu-144</strain>
    </source>
</reference>
<dbReference type="Proteomes" id="UP000199041">
    <property type="component" value="Unassembled WGS sequence"/>
</dbReference>
<evidence type="ECO:0000313" key="4">
    <source>
        <dbReference type="Proteomes" id="UP000199041"/>
    </source>
</evidence>
<dbReference type="AlphaFoldDB" id="A0A1H3Y0K0"/>
<dbReference type="NCBIfam" id="NF047593">
    <property type="entry name" value="IS66_ISAeme5_TnpA"/>
    <property type="match status" value="1"/>
</dbReference>
<dbReference type="RefSeq" id="WP_091395897.1">
    <property type="nucleotide sequence ID" value="NZ_FNQY01000007.1"/>
</dbReference>
<dbReference type="EMBL" id="FNQY01000007">
    <property type="protein sequence ID" value="SEA04611.1"/>
    <property type="molecule type" value="Genomic_DNA"/>
</dbReference>
<evidence type="ECO:0000313" key="3">
    <source>
        <dbReference type="EMBL" id="SEA61938.1"/>
    </source>
</evidence>
<dbReference type="OrthoDB" id="671208at2"/>
<gene>
    <name evidence="1" type="ORF">SAMN05192529_1071</name>
    <name evidence="2" type="ORF">SAMN05192529_11498</name>
    <name evidence="3" type="ORF">SAMN05192529_1343</name>
</gene>
<sequence>MTKVNREEVMALINSKPDGQRVKNFCAEKGITETFYYYWRNKLNKSKSDSVSAGFIPVRIKDISQNGHLLASIDLPGKAVIHVYDATVIAALMHIL</sequence>
<evidence type="ECO:0008006" key="5">
    <source>
        <dbReference type="Google" id="ProtNLM"/>
    </source>
</evidence>
<dbReference type="EMBL" id="FNQY01000014">
    <property type="protein sequence ID" value="SEA34807.1"/>
    <property type="molecule type" value="Genomic_DNA"/>
</dbReference>
<organism evidence="1 4">
    <name type="scientific">Arachidicoccus rhizosphaerae</name>
    <dbReference type="NCBI Taxonomy" id="551991"/>
    <lineage>
        <taxon>Bacteria</taxon>
        <taxon>Pseudomonadati</taxon>
        <taxon>Bacteroidota</taxon>
        <taxon>Chitinophagia</taxon>
        <taxon>Chitinophagales</taxon>
        <taxon>Chitinophagaceae</taxon>
        <taxon>Arachidicoccus</taxon>
    </lineage>
</organism>
<protein>
    <recommendedName>
        <fullName evidence="5">Transposase</fullName>
    </recommendedName>
</protein>
<proteinExistence type="predicted"/>